<accession>A0A2V5H1U1</accession>
<evidence type="ECO:0000313" key="1">
    <source>
        <dbReference type="EMBL" id="PYI15752.1"/>
    </source>
</evidence>
<dbReference type="PANTHER" id="PTHR38115:SF1">
    <property type="entry name" value="LIPOCALIN-LIKE DOMAIN-CONTAINING PROTEIN"/>
    <property type="match status" value="1"/>
</dbReference>
<proteinExistence type="predicted"/>
<keyword evidence="2" id="KW-1185">Reference proteome</keyword>
<sequence>MTTLEDNLIELLKGNWVMNKELTGDTDPILKLQKVPWLLRRALATVTIHLKISGFLTPSPLEEKPLPDIEFIQTATGGLVGTTEKRTLNWEIQAHADYIFGSVQHQSHFIRGTTDARGYIRPEFEMQTSIDSAEIKQFLRGEIMLDGSESPGFLLDNPNSRGDGKDRMDIWIHTFERNLQSGWTAEQIWGFESIGATRYFCRRVVVASIEGRYKGARLVYGFRR</sequence>
<gene>
    <name evidence="1" type="ORF">BO99DRAFT_341705</name>
</gene>
<dbReference type="PANTHER" id="PTHR38115">
    <property type="entry name" value="LIPOCALIN-LIKE DOMAIN-CONTAINING PROTEIN"/>
    <property type="match status" value="1"/>
</dbReference>
<dbReference type="AlphaFoldDB" id="A0A2V5H1U1"/>
<evidence type="ECO:0000313" key="2">
    <source>
        <dbReference type="Proteomes" id="UP000249829"/>
    </source>
</evidence>
<name>A0A2V5H1U1_ASPV1</name>
<dbReference type="Proteomes" id="UP000249829">
    <property type="component" value="Unassembled WGS sequence"/>
</dbReference>
<dbReference type="OMA" id="GFIVEDW"/>
<organism evidence="1 2">
    <name type="scientific">Aspergillus violaceofuscus (strain CBS 115571)</name>
    <dbReference type="NCBI Taxonomy" id="1450538"/>
    <lineage>
        <taxon>Eukaryota</taxon>
        <taxon>Fungi</taxon>
        <taxon>Dikarya</taxon>
        <taxon>Ascomycota</taxon>
        <taxon>Pezizomycotina</taxon>
        <taxon>Eurotiomycetes</taxon>
        <taxon>Eurotiomycetidae</taxon>
        <taxon>Eurotiales</taxon>
        <taxon>Aspergillaceae</taxon>
        <taxon>Aspergillus</taxon>
    </lineage>
</organism>
<reference evidence="1 2" key="1">
    <citation type="submission" date="2018-02" db="EMBL/GenBank/DDBJ databases">
        <title>The genomes of Aspergillus section Nigri reveals drivers in fungal speciation.</title>
        <authorList>
            <consortium name="DOE Joint Genome Institute"/>
            <person name="Vesth T.C."/>
            <person name="Nybo J."/>
            <person name="Theobald S."/>
            <person name="Brandl J."/>
            <person name="Frisvad J.C."/>
            <person name="Nielsen K.F."/>
            <person name="Lyhne E.K."/>
            <person name="Kogle M.E."/>
            <person name="Kuo A."/>
            <person name="Riley R."/>
            <person name="Clum A."/>
            <person name="Nolan M."/>
            <person name="Lipzen A."/>
            <person name="Salamov A."/>
            <person name="Henrissat B."/>
            <person name="Wiebenga A."/>
            <person name="De vries R.P."/>
            <person name="Grigoriev I.V."/>
            <person name="Mortensen U.H."/>
            <person name="Andersen M.R."/>
            <person name="Baker S.E."/>
        </authorList>
    </citation>
    <scope>NUCLEOTIDE SEQUENCE [LARGE SCALE GENOMIC DNA]</scope>
    <source>
        <strain evidence="1 2">CBS 115571</strain>
    </source>
</reference>
<protein>
    <submittedName>
        <fullName evidence="1">Uncharacterized protein</fullName>
    </submittedName>
</protein>
<dbReference type="EMBL" id="KZ825179">
    <property type="protein sequence ID" value="PYI15752.1"/>
    <property type="molecule type" value="Genomic_DNA"/>
</dbReference>
<dbReference type="InterPro" id="IPR053037">
    <property type="entry name" value="Pericyclase_pydY-like"/>
</dbReference>